<evidence type="ECO:0000313" key="19">
    <source>
        <dbReference type="Proteomes" id="UP000310039"/>
    </source>
</evidence>
<dbReference type="SUPFAM" id="SSF52343">
    <property type="entry name" value="Ferredoxin reductase-like, C-terminal NADP-linked domain"/>
    <property type="match status" value="1"/>
</dbReference>
<feature type="binding site" evidence="14">
    <location>
        <position position="286"/>
    </location>
    <ligand>
        <name>FAD</name>
        <dbReference type="ChEBI" id="CHEBI:57692"/>
    </ligand>
</feature>
<keyword evidence="6" id="KW-0812">Transmembrane</keyword>
<dbReference type="Pfam" id="PF00970">
    <property type="entry name" value="FAD_binding_6"/>
    <property type="match status" value="1"/>
</dbReference>
<keyword evidence="7 15" id="KW-0479">Metal-binding</keyword>
<comment type="caution">
    <text evidence="18">The sequence shown here is derived from an EMBL/GenBank/DDBJ whole genome shotgun (WGS) entry which is preliminary data.</text>
</comment>
<comment type="cofactor">
    <cofactor evidence="1 14">
        <name>FAD</name>
        <dbReference type="ChEBI" id="CHEBI:57692"/>
    </cofactor>
</comment>
<evidence type="ECO:0000256" key="11">
    <source>
        <dbReference type="ARBA" id="ARBA00023002"/>
    </source>
</evidence>
<dbReference type="PRINTS" id="PR00363">
    <property type="entry name" value="CYTOCHROMEB5"/>
</dbReference>
<evidence type="ECO:0000256" key="2">
    <source>
        <dbReference type="ARBA" id="ARBA00004572"/>
    </source>
</evidence>
<dbReference type="InterPro" id="IPR017938">
    <property type="entry name" value="Riboflavin_synthase-like_b-brl"/>
</dbReference>
<protein>
    <recommendedName>
        <fullName evidence="20">Cytochrome b5 reductase-like protein</fullName>
    </recommendedName>
</protein>
<dbReference type="CDD" id="cd06183">
    <property type="entry name" value="cyt_b5_reduct_like"/>
    <property type="match status" value="1"/>
</dbReference>
<evidence type="ECO:0000256" key="13">
    <source>
        <dbReference type="ARBA" id="ARBA00023136"/>
    </source>
</evidence>
<dbReference type="PANTHER" id="PTHR19370">
    <property type="entry name" value="NADH-CYTOCHROME B5 REDUCTASE"/>
    <property type="match status" value="1"/>
</dbReference>
<evidence type="ECO:0000256" key="14">
    <source>
        <dbReference type="PIRSR" id="PIRSR601834-1"/>
    </source>
</evidence>
<organism evidence="18 19">
    <name type="scientific">Aureobasidium pullulans</name>
    <name type="common">Black yeast</name>
    <name type="synonym">Pullularia pullulans</name>
    <dbReference type="NCBI Taxonomy" id="5580"/>
    <lineage>
        <taxon>Eukaryota</taxon>
        <taxon>Fungi</taxon>
        <taxon>Dikarya</taxon>
        <taxon>Ascomycota</taxon>
        <taxon>Pezizomycotina</taxon>
        <taxon>Dothideomycetes</taxon>
        <taxon>Dothideomycetidae</taxon>
        <taxon>Dothideales</taxon>
        <taxon>Saccotheciaceae</taxon>
        <taxon>Aureobasidium</taxon>
    </lineage>
</organism>
<evidence type="ECO:0000256" key="10">
    <source>
        <dbReference type="ARBA" id="ARBA00022989"/>
    </source>
</evidence>
<keyword evidence="5 14" id="KW-0285">Flavoprotein</keyword>
<comment type="subcellular location">
    <subcellularLocation>
        <location evidence="2">Mitochondrion outer membrane</location>
        <topology evidence="2">Single-pass membrane protein</topology>
    </subcellularLocation>
</comment>
<evidence type="ECO:0000256" key="5">
    <source>
        <dbReference type="ARBA" id="ARBA00022630"/>
    </source>
</evidence>
<dbReference type="Pfam" id="PF00175">
    <property type="entry name" value="NAD_binding_1"/>
    <property type="match status" value="1"/>
</dbReference>
<evidence type="ECO:0000256" key="4">
    <source>
        <dbReference type="ARBA" id="ARBA00022617"/>
    </source>
</evidence>
<sequence length="478" mass="51841">MSAGPERKELKAQWEAEVDVLEYSLKDVAKHNTKNDVWVVIHGKVYDLTNYIQDHPGGADALIEVAGEDATSAYEDVGHSEDADEIMHAYLVGVLKNASSQPKYQSNAVKVIRKTTTTEIQAKSSGSRSATQALLGVGVVGGSVYLAMQPGAASFIRNLQSRLPNVDVARFVGGDQGFVQGFLLATAACSVASAVILNQVSKASKITSGALAYPRTIKSTKIVKHQPAGFLAPRDYQKLPLVEKEYLSETAVRLVFELPTKNTVIGLPIGQHVAIKAQVGSEMVSRSYTPTSNNSDPGILELVIRIYDNGLLTGGYLSKLNVGDEVDFRGPKGAMRYRKGYAKKLGMIAGGTGITPMYQLIRAICEDDTDLTEVTLLYANRSEADILLHDRLEAFARKYPKNFKVWYMLDQPSESWKGGKGYVTKDIMAERLPSPSPDSKMLLCGPPGMVNASKSNLTALGWQAPGAVSKITDQIFCF</sequence>
<dbReference type="PROSITE" id="PS50255">
    <property type="entry name" value="CYTOCHROME_B5_2"/>
    <property type="match status" value="1"/>
</dbReference>
<dbReference type="GO" id="GO:0016491">
    <property type="term" value="F:oxidoreductase activity"/>
    <property type="evidence" value="ECO:0007669"/>
    <property type="project" value="UniProtKB-KW"/>
</dbReference>
<evidence type="ECO:0000313" key="18">
    <source>
        <dbReference type="EMBL" id="THZ70034.1"/>
    </source>
</evidence>
<evidence type="ECO:0000256" key="12">
    <source>
        <dbReference type="ARBA" id="ARBA00023004"/>
    </source>
</evidence>
<dbReference type="InterPro" id="IPR018506">
    <property type="entry name" value="Cyt_B5_heme-BS"/>
</dbReference>
<dbReference type="SMART" id="SM01117">
    <property type="entry name" value="Cyt-b5"/>
    <property type="match status" value="1"/>
</dbReference>
<reference evidence="18 19" key="1">
    <citation type="submission" date="2018-10" db="EMBL/GenBank/DDBJ databases">
        <title>Fifty Aureobasidium pullulans genomes reveal a recombining polyextremotolerant generalist.</title>
        <authorList>
            <person name="Gostincar C."/>
            <person name="Turk M."/>
            <person name="Zajc J."/>
            <person name="Gunde-Cimerman N."/>
        </authorList>
    </citation>
    <scope>NUCLEOTIDE SEQUENCE [LARGE SCALE GENOMIC DNA]</scope>
    <source>
        <strain evidence="18 19">EXF-3403</strain>
    </source>
</reference>
<feature type="binding site" evidence="14">
    <location>
        <position position="355"/>
    </location>
    <ligand>
        <name>FAD</name>
        <dbReference type="ChEBI" id="CHEBI:57692"/>
    </ligand>
</feature>
<evidence type="ECO:0000256" key="1">
    <source>
        <dbReference type="ARBA" id="ARBA00001974"/>
    </source>
</evidence>
<proteinExistence type="inferred from homology"/>
<dbReference type="FunFam" id="3.10.120.10:FF:000002">
    <property type="entry name" value="Cytochrome b5 type B"/>
    <property type="match status" value="1"/>
</dbReference>
<feature type="binding site" evidence="14">
    <location>
        <position position="288"/>
    </location>
    <ligand>
        <name>FAD</name>
        <dbReference type="ChEBI" id="CHEBI:57692"/>
    </ligand>
</feature>
<evidence type="ECO:0000256" key="3">
    <source>
        <dbReference type="ARBA" id="ARBA00006105"/>
    </source>
</evidence>
<dbReference type="EMBL" id="QZBT01000408">
    <property type="protein sequence ID" value="THZ70034.1"/>
    <property type="molecule type" value="Genomic_DNA"/>
</dbReference>
<evidence type="ECO:0000259" key="17">
    <source>
        <dbReference type="PROSITE" id="PS51384"/>
    </source>
</evidence>
<dbReference type="Gene3D" id="3.40.50.80">
    <property type="entry name" value="Nucleotide-binding domain of ferredoxin-NADP reductase (FNR) module"/>
    <property type="match status" value="1"/>
</dbReference>
<keyword evidence="8" id="KW-1000">Mitochondrion outer membrane</keyword>
<keyword evidence="10" id="KW-1133">Transmembrane helix</keyword>
<dbReference type="InterPro" id="IPR001199">
    <property type="entry name" value="Cyt_B5-like_heme/steroid-bd"/>
</dbReference>
<dbReference type="GO" id="GO:0020037">
    <property type="term" value="F:heme binding"/>
    <property type="evidence" value="ECO:0007669"/>
    <property type="project" value="UniProtKB-UniRule"/>
</dbReference>
<dbReference type="GO" id="GO:0046872">
    <property type="term" value="F:metal ion binding"/>
    <property type="evidence" value="ECO:0007669"/>
    <property type="project" value="UniProtKB-UniRule"/>
</dbReference>
<keyword evidence="12 15" id="KW-0408">Iron</keyword>
<keyword evidence="4 15" id="KW-0349">Heme</keyword>
<keyword evidence="9 14" id="KW-0274">FAD</keyword>
<keyword evidence="8" id="KW-0496">Mitochondrion</keyword>
<dbReference type="Pfam" id="PF00173">
    <property type="entry name" value="Cyt-b5"/>
    <property type="match status" value="1"/>
</dbReference>
<comment type="similarity">
    <text evidence="15">Belongs to the cytochrome b5 family.</text>
</comment>
<evidence type="ECO:0008006" key="20">
    <source>
        <dbReference type="Google" id="ProtNLM"/>
    </source>
</evidence>
<dbReference type="FunFam" id="3.40.50.80:FF:000019">
    <property type="entry name" value="NADH-cytochrome b5 reductase"/>
    <property type="match status" value="1"/>
</dbReference>
<dbReference type="InterPro" id="IPR017927">
    <property type="entry name" value="FAD-bd_FR_type"/>
</dbReference>
<dbReference type="InterPro" id="IPR001433">
    <property type="entry name" value="OxRdtase_FAD/NAD-bd"/>
</dbReference>
<dbReference type="PROSITE" id="PS00191">
    <property type="entry name" value="CYTOCHROME_B5_1"/>
    <property type="match status" value="1"/>
</dbReference>
<dbReference type="Gene3D" id="3.10.120.10">
    <property type="entry name" value="Cytochrome b5-like heme/steroid binding domain"/>
    <property type="match status" value="1"/>
</dbReference>
<dbReference type="SUPFAM" id="SSF63380">
    <property type="entry name" value="Riboflavin synthase domain-like"/>
    <property type="match status" value="1"/>
</dbReference>
<evidence type="ECO:0000256" key="8">
    <source>
        <dbReference type="ARBA" id="ARBA00022787"/>
    </source>
</evidence>
<dbReference type="InterPro" id="IPR001834">
    <property type="entry name" value="CBR-like"/>
</dbReference>
<dbReference type="Gene3D" id="2.40.30.10">
    <property type="entry name" value="Translation factors"/>
    <property type="match status" value="1"/>
</dbReference>
<dbReference type="InterPro" id="IPR039261">
    <property type="entry name" value="FNR_nucleotide-bd"/>
</dbReference>
<dbReference type="GO" id="GO:0005741">
    <property type="term" value="C:mitochondrial outer membrane"/>
    <property type="evidence" value="ECO:0007669"/>
    <property type="project" value="UniProtKB-SubCell"/>
</dbReference>
<evidence type="ECO:0000256" key="7">
    <source>
        <dbReference type="ARBA" id="ARBA00022723"/>
    </source>
</evidence>
<feature type="domain" description="Cytochrome b5 heme-binding" evidence="16">
    <location>
        <begin position="20"/>
        <end position="96"/>
    </location>
</feature>
<evidence type="ECO:0000256" key="9">
    <source>
        <dbReference type="ARBA" id="ARBA00022827"/>
    </source>
</evidence>
<dbReference type="GO" id="GO:0005783">
    <property type="term" value="C:endoplasmic reticulum"/>
    <property type="evidence" value="ECO:0007669"/>
    <property type="project" value="TreeGrafter"/>
</dbReference>
<name>A0A4S9WX74_AURPU</name>
<evidence type="ECO:0000256" key="15">
    <source>
        <dbReference type="RuleBase" id="RU362121"/>
    </source>
</evidence>
<dbReference type="SUPFAM" id="SSF55856">
    <property type="entry name" value="Cytochrome b5-like heme/steroid binding domain"/>
    <property type="match status" value="1"/>
</dbReference>
<dbReference type="Proteomes" id="UP000310039">
    <property type="component" value="Unassembled WGS sequence"/>
</dbReference>
<keyword evidence="13" id="KW-0472">Membrane</keyword>
<dbReference type="PANTHER" id="PTHR19370:SF178">
    <property type="entry name" value="CYTOCHROME-B5 REDUCTASE"/>
    <property type="match status" value="1"/>
</dbReference>
<gene>
    <name evidence="18" type="ORF">D6C84_10476</name>
</gene>
<dbReference type="PRINTS" id="PR00406">
    <property type="entry name" value="CYTB5RDTASE"/>
</dbReference>
<keyword evidence="11" id="KW-0560">Oxidoreductase</keyword>
<comment type="similarity">
    <text evidence="3">Belongs to the flavoprotein pyridine nucleotide cytochrome reductase family.</text>
</comment>
<feature type="domain" description="FAD-binding FR-type" evidence="17">
    <location>
        <begin position="234"/>
        <end position="338"/>
    </location>
</feature>
<evidence type="ECO:0000259" key="16">
    <source>
        <dbReference type="PROSITE" id="PS50255"/>
    </source>
</evidence>
<feature type="binding site" evidence="14">
    <location>
        <position position="303"/>
    </location>
    <ligand>
        <name>FAD</name>
        <dbReference type="ChEBI" id="CHEBI:57692"/>
    </ligand>
</feature>
<accession>A0A4S9WX74</accession>
<dbReference type="InterPro" id="IPR008333">
    <property type="entry name" value="Cbr1-like_FAD-bd_dom"/>
</dbReference>
<dbReference type="PROSITE" id="PS51384">
    <property type="entry name" value="FAD_FR"/>
    <property type="match status" value="1"/>
</dbReference>
<dbReference type="AlphaFoldDB" id="A0A4S9WX74"/>
<evidence type="ECO:0000256" key="6">
    <source>
        <dbReference type="ARBA" id="ARBA00022692"/>
    </source>
</evidence>
<dbReference type="InterPro" id="IPR036400">
    <property type="entry name" value="Cyt_B5-like_heme/steroid_sf"/>
</dbReference>